<evidence type="ECO:0000313" key="2">
    <source>
        <dbReference type="Proteomes" id="UP001170954"/>
    </source>
</evidence>
<name>A0ABT7NQ52_9SPHI</name>
<protein>
    <recommendedName>
        <fullName evidence="3">Prophage tail endopeptidase domain-containing protein</fullName>
    </recommendedName>
</protein>
<gene>
    <name evidence="1" type="ORF">HX018_14160</name>
</gene>
<feature type="non-terminal residue" evidence="1">
    <location>
        <position position="567"/>
    </location>
</feature>
<reference evidence="1" key="2">
    <citation type="journal article" date="2022" name="Sci. Total Environ.">
        <title>Prevalence, transmission, and molecular epidemiology of tet(X)-positive bacteria among humans, animals, and environmental niches in China: An epidemiological, and genomic-based study.</title>
        <authorList>
            <person name="Dong N."/>
            <person name="Zeng Y."/>
            <person name="Cai C."/>
            <person name="Sun C."/>
            <person name="Lu J."/>
            <person name="Liu C."/>
            <person name="Zhou H."/>
            <person name="Sun Q."/>
            <person name="Shu L."/>
            <person name="Wang H."/>
            <person name="Wang Y."/>
            <person name="Wang S."/>
            <person name="Wu C."/>
            <person name="Chan E.W."/>
            <person name="Chen G."/>
            <person name="Shen Z."/>
            <person name="Chen S."/>
            <person name="Zhang R."/>
        </authorList>
    </citation>
    <scope>NUCLEOTIDE SEQUENCE</scope>
    <source>
        <strain evidence="1">R1692</strain>
    </source>
</reference>
<organism evidence="1 2">
    <name type="scientific">Sphingobacterium hotanense</name>
    <dbReference type="NCBI Taxonomy" id="649196"/>
    <lineage>
        <taxon>Bacteria</taxon>
        <taxon>Pseudomonadati</taxon>
        <taxon>Bacteroidota</taxon>
        <taxon>Sphingobacteriia</taxon>
        <taxon>Sphingobacteriales</taxon>
        <taxon>Sphingobacteriaceae</taxon>
        <taxon>Sphingobacterium</taxon>
    </lineage>
</organism>
<keyword evidence="2" id="KW-1185">Reference proteome</keyword>
<proteinExistence type="predicted"/>
<comment type="caution">
    <text evidence="1">The sequence shown here is derived from an EMBL/GenBank/DDBJ whole genome shotgun (WGS) entry which is preliminary data.</text>
</comment>
<accession>A0ABT7NQ52</accession>
<dbReference type="EMBL" id="JACAGK010000044">
    <property type="protein sequence ID" value="MDM1049383.1"/>
    <property type="molecule type" value="Genomic_DNA"/>
</dbReference>
<sequence length="567" mass="62060">MYQIKRGNTVVWSGKVQGKQSKVIMQEDRVEITVKTPVPINFKKGDTIQVYGESYKLNRPENINRISSQVGYTYTIEFEAIYYDLGKWMLNTLDKNNNLTEPDVYIMGEASVILGLLVQNANRTDSGWTLGTVEKTDTIQWAYNGAKLLTVLQDVADRTELEFWCVGKQINLTRRQPDTGITFQYGKGKGLYEIYRERKGNPVITHMKVQGGSQNIPNGYGFRQIQPAGGNPMINPNYVEGAEIVEDVLTFENVYPRLEASVTSVHGINVVSSTDIDFDLNAHLLNDGTSAQIAFTSGLLNGFKFTIAAGGFNNATKMITFNNITDENAYPDGVPNQILKPAIGDSFVLLNISMPQSYVTAAEARVKELGDQYFAEEGIEQYTWSGKITPKFILENNISLTLGGLVTLNASDIGFSGPIRIASYVRDLEEEYLYEFTLSNIISINSLVRQRNQSDRLANAVSKGLSSDGLSVKATYAETAGFATLAGHANSATNAATSNFANEAQHATNADYAVRANTSALADKATLADRATNADHADRATLADRALLADYALDAAHAVEADHALLA</sequence>
<dbReference type="Proteomes" id="UP001170954">
    <property type="component" value="Unassembled WGS sequence"/>
</dbReference>
<evidence type="ECO:0008006" key="3">
    <source>
        <dbReference type="Google" id="ProtNLM"/>
    </source>
</evidence>
<dbReference type="RefSeq" id="WP_286651825.1">
    <property type="nucleotide sequence ID" value="NZ_JACAGK010000044.1"/>
</dbReference>
<evidence type="ECO:0000313" key="1">
    <source>
        <dbReference type="EMBL" id="MDM1049383.1"/>
    </source>
</evidence>
<reference evidence="1" key="1">
    <citation type="submission" date="2020-06" db="EMBL/GenBank/DDBJ databases">
        <authorList>
            <person name="Dong N."/>
        </authorList>
    </citation>
    <scope>NUCLEOTIDE SEQUENCE</scope>
    <source>
        <strain evidence="1">R1692</strain>
    </source>
</reference>